<dbReference type="PANTHER" id="PTHR33154">
    <property type="entry name" value="TRANSCRIPTIONAL REGULATOR, ARSR FAMILY"/>
    <property type="match status" value="1"/>
</dbReference>
<evidence type="ECO:0000259" key="4">
    <source>
        <dbReference type="PROSITE" id="PS50987"/>
    </source>
</evidence>
<dbReference type="SMART" id="SM00418">
    <property type="entry name" value="HTH_ARSR"/>
    <property type="match status" value="1"/>
</dbReference>
<evidence type="ECO:0000313" key="5">
    <source>
        <dbReference type="EMBL" id="OHB03252.1"/>
    </source>
</evidence>
<comment type="caution">
    <text evidence="5">The sequence shown here is derived from an EMBL/GenBank/DDBJ whole genome shotgun (WGS) entry which is preliminary data.</text>
</comment>
<dbReference type="PANTHER" id="PTHR33154:SF33">
    <property type="entry name" value="TRANSCRIPTIONAL REPRESSOR SDPR"/>
    <property type="match status" value="1"/>
</dbReference>
<dbReference type="GO" id="GO:0003700">
    <property type="term" value="F:DNA-binding transcription factor activity"/>
    <property type="evidence" value="ECO:0007669"/>
    <property type="project" value="InterPro"/>
</dbReference>
<dbReference type="Proteomes" id="UP000176800">
    <property type="component" value="Unassembled WGS sequence"/>
</dbReference>
<keyword evidence="2" id="KW-0238">DNA-binding</keyword>
<keyword evidence="1" id="KW-0805">Transcription regulation</keyword>
<keyword evidence="3" id="KW-0804">Transcription</keyword>
<evidence type="ECO:0000256" key="2">
    <source>
        <dbReference type="ARBA" id="ARBA00023125"/>
    </source>
</evidence>
<dbReference type="InterPro" id="IPR011991">
    <property type="entry name" value="ArsR-like_HTH"/>
</dbReference>
<dbReference type="GO" id="GO:0003677">
    <property type="term" value="F:DNA binding"/>
    <property type="evidence" value="ECO:0007669"/>
    <property type="project" value="UniProtKB-KW"/>
</dbReference>
<accession>A0A1G2U371</accession>
<dbReference type="InterPro" id="IPR001845">
    <property type="entry name" value="HTH_ArsR_DNA-bd_dom"/>
</dbReference>
<dbReference type="EMBL" id="MHWE01000021">
    <property type="protein sequence ID" value="OHB03252.1"/>
    <property type="molecule type" value="Genomic_DNA"/>
</dbReference>
<feature type="domain" description="HTH arsR-type" evidence="4">
    <location>
        <begin position="1"/>
        <end position="88"/>
    </location>
</feature>
<proteinExistence type="predicted"/>
<dbReference type="InterPro" id="IPR036388">
    <property type="entry name" value="WH-like_DNA-bd_sf"/>
</dbReference>
<dbReference type="InterPro" id="IPR036390">
    <property type="entry name" value="WH_DNA-bd_sf"/>
</dbReference>
<dbReference type="InterPro" id="IPR051081">
    <property type="entry name" value="HTH_MetalResp_TranReg"/>
</dbReference>
<name>A0A1G2U371_9BACT</name>
<gene>
    <name evidence="5" type="ORF">A3B14_00550</name>
</gene>
<dbReference type="PROSITE" id="PS50987">
    <property type="entry name" value="HTH_ARSR_2"/>
    <property type="match status" value="1"/>
</dbReference>
<dbReference type="Gene3D" id="1.10.10.10">
    <property type="entry name" value="Winged helix-like DNA-binding domain superfamily/Winged helix DNA-binding domain"/>
    <property type="match status" value="1"/>
</dbReference>
<evidence type="ECO:0000256" key="3">
    <source>
        <dbReference type="ARBA" id="ARBA00023163"/>
    </source>
</evidence>
<reference evidence="5 6" key="1">
    <citation type="journal article" date="2016" name="Nat. Commun.">
        <title>Thousands of microbial genomes shed light on interconnected biogeochemical processes in an aquifer system.</title>
        <authorList>
            <person name="Anantharaman K."/>
            <person name="Brown C.T."/>
            <person name="Hug L.A."/>
            <person name="Sharon I."/>
            <person name="Castelle C.J."/>
            <person name="Probst A.J."/>
            <person name="Thomas B.C."/>
            <person name="Singh A."/>
            <person name="Wilkins M.J."/>
            <person name="Karaoz U."/>
            <person name="Brodie E.L."/>
            <person name="Williams K.H."/>
            <person name="Hubbard S.S."/>
            <person name="Banfield J.F."/>
        </authorList>
    </citation>
    <scope>NUCLEOTIDE SEQUENCE [LARGE SCALE GENOMIC DNA]</scope>
</reference>
<dbReference type="PRINTS" id="PR00778">
    <property type="entry name" value="HTHARSR"/>
</dbReference>
<sequence>MKTPKQLERYFKGAANHWRISILQTVEKNEEISAEEIADSLNASIKTISQHTKTLVQAGLLNKRYKGRAVAHSLSPYGKKFLQFTKSF</sequence>
<evidence type="ECO:0000256" key="1">
    <source>
        <dbReference type="ARBA" id="ARBA00023015"/>
    </source>
</evidence>
<evidence type="ECO:0000313" key="6">
    <source>
        <dbReference type="Proteomes" id="UP000176800"/>
    </source>
</evidence>
<dbReference type="CDD" id="cd00090">
    <property type="entry name" value="HTH_ARSR"/>
    <property type="match status" value="1"/>
</dbReference>
<organism evidence="5 6">
    <name type="scientific">Candidatus Zambryskibacteria bacterium RIFCSPLOWO2_01_FULL_45_21</name>
    <dbReference type="NCBI Taxonomy" id="1802761"/>
    <lineage>
        <taxon>Bacteria</taxon>
        <taxon>Candidatus Zambryskiibacteriota</taxon>
    </lineage>
</organism>
<dbReference type="SUPFAM" id="SSF46785">
    <property type="entry name" value="Winged helix' DNA-binding domain"/>
    <property type="match status" value="1"/>
</dbReference>
<dbReference type="AlphaFoldDB" id="A0A1G2U371"/>
<dbReference type="Pfam" id="PF13412">
    <property type="entry name" value="HTH_24"/>
    <property type="match status" value="1"/>
</dbReference>
<protein>
    <recommendedName>
        <fullName evidence="4">HTH arsR-type domain-containing protein</fullName>
    </recommendedName>
</protein>